<evidence type="ECO:0000313" key="2">
    <source>
        <dbReference type="EMBL" id="CAH3187949.1"/>
    </source>
</evidence>
<dbReference type="EMBL" id="CALNXK010000579">
    <property type="protein sequence ID" value="CAH3187949.1"/>
    <property type="molecule type" value="Genomic_DNA"/>
</dbReference>
<proteinExistence type="predicted"/>
<evidence type="ECO:0008006" key="4">
    <source>
        <dbReference type="Google" id="ProtNLM"/>
    </source>
</evidence>
<feature type="compositionally biased region" description="Low complexity" evidence="1">
    <location>
        <begin position="59"/>
        <end position="70"/>
    </location>
</feature>
<name>A0ABN8SAG6_9CNID</name>
<evidence type="ECO:0000313" key="3">
    <source>
        <dbReference type="Proteomes" id="UP001159405"/>
    </source>
</evidence>
<organism evidence="2 3">
    <name type="scientific">Porites lobata</name>
    <dbReference type="NCBI Taxonomy" id="104759"/>
    <lineage>
        <taxon>Eukaryota</taxon>
        <taxon>Metazoa</taxon>
        <taxon>Cnidaria</taxon>
        <taxon>Anthozoa</taxon>
        <taxon>Hexacorallia</taxon>
        <taxon>Scleractinia</taxon>
        <taxon>Fungiina</taxon>
        <taxon>Poritidae</taxon>
        <taxon>Porites</taxon>
    </lineage>
</organism>
<comment type="caution">
    <text evidence="2">The sequence shown here is derived from an EMBL/GenBank/DDBJ whole genome shotgun (WGS) entry which is preliminary data.</text>
</comment>
<gene>
    <name evidence="2" type="ORF">PLOB_00038568</name>
</gene>
<accession>A0ABN8SAG6</accession>
<evidence type="ECO:0000256" key="1">
    <source>
        <dbReference type="SAM" id="MobiDB-lite"/>
    </source>
</evidence>
<dbReference type="Proteomes" id="UP001159405">
    <property type="component" value="Unassembled WGS sequence"/>
</dbReference>
<feature type="region of interest" description="Disordered" evidence="1">
    <location>
        <begin position="54"/>
        <end position="95"/>
    </location>
</feature>
<reference evidence="2 3" key="1">
    <citation type="submission" date="2022-05" db="EMBL/GenBank/DDBJ databases">
        <authorList>
            <consortium name="Genoscope - CEA"/>
            <person name="William W."/>
        </authorList>
    </citation>
    <scope>NUCLEOTIDE SEQUENCE [LARGE SCALE GENOMIC DNA]</scope>
</reference>
<protein>
    <recommendedName>
        <fullName evidence="4">UBA domain-containing protein</fullName>
    </recommendedName>
</protein>
<sequence length="151" mass="17150">MREFAGEEQVEVIVTIDEEEYEKVWTELIKMNEAKGRDEWQEKFGYILSYLEQPKDYSDSPSTTTETSDSGMPRPHSGAASELGSEEISAVSSLDSSVPESIQRLMATGFSQCKTNLNTRASYAVVLLMSSRERDSHFKQHSCPKYKLFFN</sequence>
<keyword evidence="3" id="KW-1185">Reference proteome</keyword>